<comment type="caution">
    <text evidence="1">The sequence shown here is derived from an EMBL/GenBank/DDBJ whole genome shotgun (WGS) entry which is preliminary data.</text>
</comment>
<name>A0A6B3BG87_9ACTN</name>
<organism evidence="1">
    <name type="scientific">Streptomyces sp. SID12501</name>
    <dbReference type="NCBI Taxonomy" id="2706042"/>
    <lineage>
        <taxon>Bacteria</taxon>
        <taxon>Bacillati</taxon>
        <taxon>Actinomycetota</taxon>
        <taxon>Actinomycetes</taxon>
        <taxon>Kitasatosporales</taxon>
        <taxon>Streptomycetaceae</taxon>
        <taxon>Streptomyces</taxon>
    </lineage>
</organism>
<dbReference type="EMBL" id="JAAGLU010000004">
    <property type="protein sequence ID" value="NEC85497.1"/>
    <property type="molecule type" value="Genomic_DNA"/>
</dbReference>
<dbReference type="RefSeq" id="WP_164312950.1">
    <property type="nucleotide sequence ID" value="NZ_JAAGLU010000004.1"/>
</dbReference>
<reference evidence="1" key="1">
    <citation type="submission" date="2020-01" db="EMBL/GenBank/DDBJ databases">
        <title>Insect and environment-associated Actinomycetes.</title>
        <authorList>
            <person name="Currrie C."/>
            <person name="Chevrette M."/>
            <person name="Carlson C."/>
            <person name="Stubbendieck R."/>
            <person name="Wendt-Pienkowski E."/>
        </authorList>
    </citation>
    <scope>NUCLEOTIDE SEQUENCE</scope>
    <source>
        <strain evidence="1">SID12501</strain>
    </source>
</reference>
<sequence length="122" mass="12676">MAAAFVQGGEEPLDVPFEQGLLGLPDGNRLSSSATGRPFVRIAPAGNPPLSSTSPVAAVVNPDEVIRMPPLPHQPFSVLTASGVMVVKFSMTGGHLGATTDREHFLDDVEVEADVEVEGDVG</sequence>
<protein>
    <submittedName>
        <fullName evidence="1">Uncharacterized protein</fullName>
    </submittedName>
</protein>
<dbReference type="AlphaFoldDB" id="A0A6B3BG87"/>
<proteinExistence type="predicted"/>
<accession>A0A6B3BG87</accession>
<gene>
    <name evidence="1" type="ORF">G3I71_06560</name>
</gene>
<evidence type="ECO:0000313" key="1">
    <source>
        <dbReference type="EMBL" id="NEC85497.1"/>
    </source>
</evidence>